<keyword evidence="2" id="KW-0170">Cobalt</keyword>
<organism evidence="3 4">
    <name type="scientific">Maledivibacter halophilus</name>
    <dbReference type="NCBI Taxonomy" id="36842"/>
    <lineage>
        <taxon>Bacteria</taxon>
        <taxon>Bacillati</taxon>
        <taxon>Bacillota</taxon>
        <taxon>Clostridia</taxon>
        <taxon>Peptostreptococcales</taxon>
        <taxon>Caminicellaceae</taxon>
        <taxon>Maledivibacter</taxon>
    </lineage>
</organism>
<name>A0A1T5JIJ8_9FIRM</name>
<dbReference type="Pfam" id="PF06180">
    <property type="entry name" value="CbiK"/>
    <property type="match status" value="1"/>
</dbReference>
<dbReference type="GO" id="GO:0019251">
    <property type="term" value="P:anaerobic cobalamin biosynthetic process"/>
    <property type="evidence" value="ECO:0007669"/>
    <property type="project" value="InterPro"/>
</dbReference>
<dbReference type="EMBL" id="FUZT01000002">
    <property type="protein sequence ID" value="SKC51176.1"/>
    <property type="molecule type" value="Genomic_DNA"/>
</dbReference>
<dbReference type="InterPro" id="IPR010388">
    <property type="entry name" value="Anaerobic_Co-chelatase"/>
</dbReference>
<dbReference type="OrthoDB" id="9770331at2"/>
<dbReference type="GO" id="GO:0016852">
    <property type="term" value="F:sirohydrochlorin cobaltochelatase activity"/>
    <property type="evidence" value="ECO:0007669"/>
    <property type="project" value="InterPro"/>
</dbReference>
<evidence type="ECO:0000256" key="2">
    <source>
        <dbReference type="PIRSR" id="PIRSR033579-3"/>
    </source>
</evidence>
<accession>A0A1T5JIJ8</accession>
<sequence length="263" mass="30008">MKKTSKGKAILVVSFGTSYSETRKATIEACEERIIKIFPEYEVRRAFTSQIIINKLKKRDGIFVDNPREALTKLKKEGFSEVYVQPLHIINGAEYEDIAKEIHRFKNEFVKLALGRPLLTSIEDYKRVVAVLAKKIPRRRDDEGVVFMGHGTYHHANSAYACLDYAFEDQGENNVFVGTVEGFPEIKNIIKKLRKKNIKKITLIPLMLVAGDHAQNDMAGDDKDSWKNIFEVQGYKVDIILCGLGQLSGIQDIYVEHLKKIME</sequence>
<evidence type="ECO:0000256" key="1">
    <source>
        <dbReference type="PIRSR" id="PIRSR033579-1"/>
    </source>
</evidence>
<dbReference type="GO" id="GO:0046872">
    <property type="term" value="F:metal ion binding"/>
    <property type="evidence" value="ECO:0007669"/>
    <property type="project" value="UniProtKB-KW"/>
</dbReference>
<keyword evidence="2" id="KW-0479">Metal-binding</keyword>
<reference evidence="4" key="1">
    <citation type="submission" date="2017-02" db="EMBL/GenBank/DDBJ databases">
        <authorList>
            <person name="Varghese N."/>
            <person name="Submissions S."/>
        </authorList>
    </citation>
    <scope>NUCLEOTIDE SEQUENCE [LARGE SCALE GENOMIC DNA]</scope>
    <source>
        <strain evidence="4">M1</strain>
    </source>
</reference>
<dbReference type="STRING" id="36842.SAMN02194393_01214"/>
<dbReference type="CDD" id="cd03412">
    <property type="entry name" value="CbiK_N"/>
    <property type="match status" value="1"/>
</dbReference>
<proteinExistence type="predicted"/>
<feature type="binding site" evidence="2">
    <location>
        <position position="181"/>
    </location>
    <ligand>
        <name>Co(2+)</name>
        <dbReference type="ChEBI" id="CHEBI:48828"/>
    </ligand>
</feature>
<keyword evidence="4" id="KW-1185">Reference proteome</keyword>
<dbReference type="AlphaFoldDB" id="A0A1T5JIJ8"/>
<gene>
    <name evidence="3" type="ORF">SAMN02194393_01214</name>
</gene>
<dbReference type="RefSeq" id="WP_079490080.1">
    <property type="nucleotide sequence ID" value="NZ_FUZT01000002.1"/>
</dbReference>
<feature type="active site" description="Proton acceptor" evidence="1">
    <location>
        <position position="150"/>
    </location>
</feature>
<feature type="binding site" evidence="2">
    <location>
        <position position="150"/>
    </location>
    <ligand>
        <name>Co(2+)</name>
        <dbReference type="ChEBI" id="CHEBI:48828"/>
    </ligand>
</feature>
<dbReference type="PIRSF" id="PIRSF033579">
    <property type="entry name" value="Anaer_Co_chel"/>
    <property type="match status" value="1"/>
</dbReference>
<dbReference type="Proteomes" id="UP000190285">
    <property type="component" value="Unassembled WGS sequence"/>
</dbReference>
<feature type="binding site" evidence="2">
    <location>
        <position position="213"/>
    </location>
    <ligand>
        <name>Co(2+)</name>
        <dbReference type="ChEBI" id="CHEBI:48828"/>
    </ligand>
</feature>
<dbReference type="SUPFAM" id="SSF53800">
    <property type="entry name" value="Chelatase"/>
    <property type="match status" value="1"/>
</dbReference>
<dbReference type="Gene3D" id="3.40.50.1400">
    <property type="match status" value="2"/>
</dbReference>
<protein>
    <submittedName>
        <fullName evidence="3">Sirohydrochlorin cobaltochelatase</fullName>
    </submittedName>
</protein>
<evidence type="ECO:0000313" key="3">
    <source>
        <dbReference type="EMBL" id="SKC51176.1"/>
    </source>
</evidence>
<dbReference type="CDD" id="cd03413">
    <property type="entry name" value="CbiK_C"/>
    <property type="match status" value="1"/>
</dbReference>
<evidence type="ECO:0000313" key="4">
    <source>
        <dbReference type="Proteomes" id="UP000190285"/>
    </source>
</evidence>